<dbReference type="PANTHER" id="PTHR11802">
    <property type="entry name" value="SERINE PROTEASE FAMILY S10 SERINE CARBOXYPEPTIDASE"/>
    <property type="match status" value="1"/>
</dbReference>
<dbReference type="eggNOG" id="KOG1282">
    <property type="taxonomic scope" value="Eukaryota"/>
</dbReference>
<dbReference type="GO" id="GO:0006508">
    <property type="term" value="P:proteolysis"/>
    <property type="evidence" value="ECO:0007669"/>
    <property type="project" value="InterPro"/>
</dbReference>
<comment type="similarity">
    <text evidence="1">Belongs to the peptidase S10 family.</text>
</comment>
<dbReference type="GO" id="GO:0016747">
    <property type="term" value="F:acyltransferase activity, transferring groups other than amino-acyl groups"/>
    <property type="evidence" value="ECO:0007669"/>
    <property type="project" value="TreeGrafter"/>
</dbReference>
<dbReference type="Pfam" id="PF00450">
    <property type="entry name" value="Peptidase_S10"/>
    <property type="match status" value="1"/>
</dbReference>
<reference evidence="2" key="1">
    <citation type="journal article" date="2013" name="Genome Biol.">
        <title>Reference genomes and transcriptomes of Nicotiana sylvestris and Nicotiana tomentosiformis.</title>
        <authorList>
            <person name="Sierro N."/>
            <person name="Battey J.N."/>
            <person name="Ouadi S."/>
            <person name="Bovet L."/>
            <person name="Goepfert S."/>
            <person name="Bakaher N."/>
            <person name="Peitsch M.C."/>
            <person name="Ivanov N.V."/>
        </authorList>
    </citation>
    <scope>NUCLEOTIDE SEQUENCE [LARGE SCALE GENOMIC DNA]</scope>
</reference>
<dbReference type="FunFam" id="3.40.50.1820:FF:000072">
    <property type="entry name" value="Serine carboxypeptidase-like 19"/>
    <property type="match status" value="1"/>
</dbReference>
<dbReference type="GO" id="GO:0019748">
    <property type="term" value="P:secondary metabolic process"/>
    <property type="evidence" value="ECO:0007669"/>
    <property type="project" value="TreeGrafter"/>
</dbReference>
<sequence>MKFSKMCLYFSNLYYTVLFCFLVLAIFPQLVVAGSPVKYLPGFEGPLPFELETGYIGVGEADEVQLYYYFVKSQSNPKIDPLILWFTGGPGCSTLNAVALELGPMMFDDREYNGSLPTLSSNPFAYTKVANIIFVDFPVGTGFSYATTVKSNHSNNLQAGDHAYQFLRKWLLTEHPEYINNPFYVGGDSYSGITLPVVTQVISLCKYFFWGQWIDAGIKPWIDLKGYILGNPVTIIPDQDNYKIPFAHGMGLISDELYKSLKGNCGGEYNHINPSNTLCSKDMRTFNWLLKGIVAAHILEPNCDQSLYGSRRSLARKLPLELNTPAKPGVKCLGDWLHLSEIWANDENVREALHVRKGTIGAWEKCRSNLPFTMNVNNTISYHAYLSTKGLKSLIYSGDHDMITPFISTQAWIKSLNYSIVDDWRPWIVNGQVAGYTRSFSNQMTFATLKGAGHTAPNWAPAECLAMLKRWLSNKPL</sequence>
<dbReference type="SUPFAM" id="SSF53474">
    <property type="entry name" value="alpha/beta-Hydrolases"/>
    <property type="match status" value="1"/>
</dbReference>
<organism evidence="2 3">
    <name type="scientific">Nicotiana sylvestris</name>
    <name type="common">Wood tobacco</name>
    <name type="synonym">South American tobacco</name>
    <dbReference type="NCBI Taxonomy" id="4096"/>
    <lineage>
        <taxon>Eukaryota</taxon>
        <taxon>Viridiplantae</taxon>
        <taxon>Streptophyta</taxon>
        <taxon>Embryophyta</taxon>
        <taxon>Tracheophyta</taxon>
        <taxon>Spermatophyta</taxon>
        <taxon>Magnoliopsida</taxon>
        <taxon>eudicotyledons</taxon>
        <taxon>Gunneridae</taxon>
        <taxon>Pentapetalae</taxon>
        <taxon>asterids</taxon>
        <taxon>lamiids</taxon>
        <taxon>Solanales</taxon>
        <taxon>Solanaceae</taxon>
        <taxon>Nicotianoideae</taxon>
        <taxon>Nicotianeae</taxon>
        <taxon>Nicotiana</taxon>
    </lineage>
</organism>
<dbReference type="RefSeq" id="XP_009768014.1">
    <property type="nucleotide sequence ID" value="XM_009769712.1"/>
</dbReference>
<dbReference type="OrthoDB" id="443318at2759"/>
<dbReference type="Proteomes" id="UP000189701">
    <property type="component" value="Unplaced"/>
</dbReference>
<dbReference type="AlphaFoldDB" id="A0A1U7W041"/>
<accession>A0A1U7W041</accession>
<evidence type="ECO:0000313" key="2">
    <source>
        <dbReference type="Proteomes" id="UP000189701"/>
    </source>
</evidence>
<dbReference type="PANTHER" id="PTHR11802:SF257">
    <property type="entry name" value="SERINE CARBOXYPEPTIDASE-LIKE 17"/>
    <property type="match status" value="1"/>
</dbReference>
<dbReference type="Gene3D" id="3.40.50.1820">
    <property type="entry name" value="alpha/beta hydrolase"/>
    <property type="match status" value="1"/>
</dbReference>
<dbReference type="InterPro" id="IPR029058">
    <property type="entry name" value="AB_hydrolase_fold"/>
</dbReference>
<evidence type="ECO:0000313" key="3">
    <source>
        <dbReference type="RefSeq" id="XP_009768014.1"/>
    </source>
</evidence>
<evidence type="ECO:0000256" key="1">
    <source>
        <dbReference type="ARBA" id="ARBA00009431"/>
    </source>
</evidence>
<dbReference type="GO" id="GO:0004185">
    <property type="term" value="F:serine-type carboxypeptidase activity"/>
    <property type="evidence" value="ECO:0007669"/>
    <property type="project" value="InterPro"/>
</dbReference>
<dbReference type="PRINTS" id="PR00724">
    <property type="entry name" value="CRBOXYPTASEC"/>
</dbReference>
<gene>
    <name evidence="3" type="primary">LOC104219078</name>
</gene>
<dbReference type="InterPro" id="IPR001563">
    <property type="entry name" value="Peptidase_S10"/>
</dbReference>
<reference evidence="3" key="2">
    <citation type="submission" date="2025-08" db="UniProtKB">
        <authorList>
            <consortium name="RefSeq"/>
        </authorList>
    </citation>
    <scope>IDENTIFICATION</scope>
    <source>
        <tissue evidence="3">Leaf</tissue>
    </source>
</reference>
<proteinExistence type="inferred from homology"/>
<protein>
    <submittedName>
        <fullName evidence="3">Serine carboxypeptidase-like 17</fullName>
    </submittedName>
</protein>
<keyword evidence="2" id="KW-1185">Reference proteome</keyword>
<name>A0A1U7W041_NICSY</name>